<gene>
    <name evidence="1" type="ORF">H3V42_15265</name>
</gene>
<organism evidence="1 2">
    <name type="scientific">Sphingobium yanoikuyae</name>
    <name type="common">Sphingomonas yanoikuyae</name>
    <dbReference type="NCBI Taxonomy" id="13690"/>
    <lineage>
        <taxon>Bacteria</taxon>
        <taxon>Pseudomonadati</taxon>
        <taxon>Pseudomonadota</taxon>
        <taxon>Alphaproteobacteria</taxon>
        <taxon>Sphingomonadales</taxon>
        <taxon>Sphingomonadaceae</taxon>
        <taxon>Sphingobium</taxon>
    </lineage>
</organism>
<dbReference type="Proteomes" id="UP000515377">
    <property type="component" value="Chromosome"/>
</dbReference>
<proteinExistence type="predicted"/>
<protein>
    <submittedName>
        <fullName evidence="1">Uncharacterized protein</fullName>
    </submittedName>
</protein>
<accession>A0A9X7YFK8</accession>
<sequence>MAQILTTLVEDGAKLALEIKRDGILLAQAMLDRSELDQLIAILQEQRDQMPHSEKTS</sequence>
<evidence type="ECO:0000313" key="1">
    <source>
        <dbReference type="EMBL" id="QNG48747.1"/>
    </source>
</evidence>
<dbReference type="AlphaFoldDB" id="A0A9X7YFK8"/>
<name>A0A9X7YFK8_SPHYA</name>
<dbReference type="EMBL" id="CP060122">
    <property type="protein sequence ID" value="QNG48747.1"/>
    <property type="molecule type" value="Genomic_DNA"/>
</dbReference>
<evidence type="ECO:0000313" key="2">
    <source>
        <dbReference type="Proteomes" id="UP000515377"/>
    </source>
</evidence>
<reference evidence="1 2" key="1">
    <citation type="submission" date="2020-07" db="EMBL/GenBank/DDBJ databases">
        <title>Whole genome sequence of Sphingobium yanoikuyae A3.</title>
        <authorList>
            <person name="Han S.-S."/>
        </authorList>
    </citation>
    <scope>NUCLEOTIDE SEQUENCE [LARGE SCALE GENOMIC DNA]</scope>
    <source>
        <strain evidence="1 2">A3</strain>
    </source>
</reference>